<dbReference type="RefSeq" id="WP_341373662.1">
    <property type="nucleotide sequence ID" value="NZ_JBBUTF010000006.1"/>
</dbReference>
<keyword evidence="3" id="KW-1185">Reference proteome</keyword>
<proteinExistence type="predicted"/>
<sequence>MTSAASPATPALHIDFVSDVACPWCAIGLHGLLIALERLGDSLGPITLQFQPFRLNPDMGPEGEDIVAYLSAKYGLSAQQVMDNQAAIRERAATVGFDFAMDKRSRSWNTWEAHRLLHEAGLQGPAQAVALKRALFAAYFTEGENPTAPDVLRRCAQVAGLDMTGVEAVLADPRHHAEAVREAEDFWRQAGIRSVPGIVIDRQHLISGGQPPEVFEQALRRIAAGRTV</sequence>
<evidence type="ECO:0000259" key="1">
    <source>
        <dbReference type="Pfam" id="PF01323"/>
    </source>
</evidence>
<dbReference type="Pfam" id="PF01323">
    <property type="entry name" value="DSBA"/>
    <property type="match status" value="1"/>
</dbReference>
<evidence type="ECO:0000313" key="3">
    <source>
        <dbReference type="Proteomes" id="UP001368500"/>
    </source>
</evidence>
<dbReference type="PANTHER" id="PTHR13887:SF41">
    <property type="entry name" value="THIOREDOXIN SUPERFAMILY PROTEIN"/>
    <property type="match status" value="1"/>
</dbReference>
<protein>
    <submittedName>
        <fullName evidence="2">DsbA family oxidoreductase</fullName>
    </submittedName>
</protein>
<feature type="domain" description="DSBA-like thioredoxin" evidence="1">
    <location>
        <begin position="14"/>
        <end position="219"/>
    </location>
</feature>
<reference evidence="2 3" key="1">
    <citation type="submission" date="2024-04" db="EMBL/GenBank/DDBJ databases">
        <title>Novel species of the genus Ideonella isolated from streams.</title>
        <authorList>
            <person name="Lu H."/>
        </authorList>
    </citation>
    <scope>NUCLEOTIDE SEQUENCE [LARGE SCALE GENOMIC DNA]</scope>
    <source>
        <strain evidence="2 3">BYS139W</strain>
    </source>
</reference>
<name>A0ABU9B8D5_9BURK</name>
<evidence type="ECO:0000313" key="2">
    <source>
        <dbReference type="EMBL" id="MEK8025876.1"/>
    </source>
</evidence>
<dbReference type="CDD" id="cd03024">
    <property type="entry name" value="DsbA_FrnE"/>
    <property type="match status" value="1"/>
</dbReference>
<dbReference type="PANTHER" id="PTHR13887">
    <property type="entry name" value="GLUTATHIONE S-TRANSFERASE KAPPA"/>
    <property type="match status" value="1"/>
</dbReference>
<organism evidence="2 3">
    <name type="scientific">Pseudaquabacterium rugosum</name>
    <dbReference type="NCBI Taxonomy" id="2984194"/>
    <lineage>
        <taxon>Bacteria</taxon>
        <taxon>Pseudomonadati</taxon>
        <taxon>Pseudomonadota</taxon>
        <taxon>Betaproteobacteria</taxon>
        <taxon>Burkholderiales</taxon>
        <taxon>Sphaerotilaceae</taxon>
        <taxon>Pseudaquabacterium</taxon>
    </lineage>
</organism>
<dbReference type="Gene3D" id="3.40.30.10">
    <property type="entry name" value="Glutaredoxin"/>
    <property type="match status" value="1"/>
</dbReference>
<dbReference type="InterPro" id="IPR036249">
    <property type="entry name" value="Thioredoxin-like_sf"/>
</dbReference>
<gene>
    <name evidence="2" type="ORF">AACH11_07875</name>
</gene>
<dbReference type="InterPro" id="IPR001853">
    <property type="entry name" value="DSBA-like_thioredoxin_dom"/>
</dbReference>
<dbReference type="EMBL" id="JBBUTF010000006">
    <property type="protein sequence ID" value="MEK8025876.1"/>
    <property type="molecule type" value="Genomic_DNA"/>
</dbReference>
<dbReference type="Proteomes" id="UP001368500">
    <property type="component" value="Unassembled WGS sequence"/>
</dbReference>
<dbReference type="SUPFAM" id="SSF52833">
    <property type="entry name" value="Thioredoxin-like"/>
    <property type="match status" value="1"/>
</dbReference>
<comment type="caution">
    <text evidence="2">The sequence shown here is derived from an EMBL/GenBank/DDBJ whole genome shotgun (WGS) entry which is preliminary data.</text>
</comment>
<accession>A0ABU9B8D5</accession>